<gene>
    <name evidence="3" type="ORF">SSS_2091</name>
</gene>
<dbReference type="PROSITE" id="PS50142">
    <property type="entry name" value="RNASE_3_2"/>
    <property type="match status" value="1"/>
</dbReference>
<dbReference type="GO" id="GO:0030422">
    <property type="term" value="P:siRNA processing"/>
    <property type="evidence" value="ECO:0007669"/>
    <property type="project" value="InterPro"/>
</dbReference>
<reference evidence="3" key="2">
    <citation type="submission" date="2020-01" db="EMBL/GenBank/DDBJ databases">
        <authorList>
            <person name="Korhonen P.K.K."/>
            <person name="Guangxu M.G."/>
            <person name="Wang T.W."/>
            <person name="Stroehlein A.J.S."/>
            <person name="Young N.D."/>
            <person name="Ang C.-S.A."/>
            <person name="Fernando D.W.F."/>
            <person name="Lu H.L."/>
            <person name="Taylor S.T."/>
            <person name="Ehtesham M.E.M."/>
            <person name="Najaraj S.H.N."/>
            <person name="Harsha G.H.G."/>
            <person name="Madugundu A.M."/>
            <person name="Renuse S.R."/>
            <person name="Holt D.H."/>
            <person name="Pandey A.P."/>
            <person name="Papenfuss A.P."/>
            <person name="Gasser R.B.G."/>
            <person name="Fischer K.F."/>
        </authorList>
    </citation>
    <scope>NUCLEOTIDE SEQUENCE</scope>
    <source>
        <strain evidence="3">SSS_KF_BRIS2020</strain>
    </source>
</reference>
<dbReference type="SMART" id="SM00535">
    <property type="entry name" value="RIBOc"/>
    <property type="match status" value="1"/>
</dbReference>
<dbReference type="InterPro" id="IPR036389">
    <property type="entry name" value="RNase_III_sf"/>
</dbReference>
<evidence type="ECO:0000313" key="3">
    <source>
        <dbReference type="EMBL" id="KAF7489981.1"/>
    </source>
</evidence>
<protein>
    <submittedName>
        <fullName evidence="3">Endoribonuclease dcr-1</fullName>
    </submittedName>
</protein>
<dbReference type="Pfam" id="PF20932">
    <property type="entry name" value="Dicer_dsRBD"/>
    <property type="match status" value="1"/>
</dbReference>
<reference evidence="4" key="3">
    <citation type="submission" date="2022-06" db="UniProtKB">
        <authorList>
            <consortium name="EnsemblMetazoa"/>
        </authorList>
    </citation>
    <scope>IDENTIFICATION</scope>
</reference>
<dbReference type="GO" id="GO:0070578">
    <property type="term" value="C:RISC-loading complex"/>
    <property type="evidence" value="ECO:0007669"/>
    <property type="project" value="TreeGrafter"/>
</dbReference>
<dbReference type="EnsemblMetazoa" id="SSS_2091s_mrna">
    <property type="protein sequence ID" value="KAF7489981.1"/>
    <property type="gene ID" value="SSS_2091"/>
</dbReference>
<dbReference type="GO" id="GO:0031054">
    <property type="term" value="P:pre-miRNA processing"/>
    <property type="evidence" value="ECO:0007669"/>
    <property type="project" value="InterPro"/>
</dbReference>
<dbReference type="CDD" id="cd00593">
    <property type="entry name" value="RIBOc"/>
    <property type="match status" value="1"/>
</dbReference>
<evidence type="ECO:0000313" key="5">
    <source>
        <dbReference type="Proteomes" id="UP000070412"/>
    </source>
</evidence>
<dbReference type="EMBL" id="WVUK01000063">
    <property type="protein sequence ID" value="KAF7489981.1"/>
    <property type="molecule type" value="Genomic_DNA"/>
</dbReference>
<dbReference type="Proteomes" id="UP000070412">
    <property type="component" value="Unassembled WGS sequence"/>
</dbReference>
<accession>A0A834R768</accession>
<keyword evidence="5" id="KW-1185">Reference proteome</keyword>
<dbReference type="SUPFAM" id="SSF69065">
    <property type="entry name" value="RNase III domain-like"/>
    <property type="match status" value="1"/>
</dbReference>
<dbReference type="GO" id="GO:0005634">
    <property type="term" value="C:nucleus"/>
    <property type="evidence" value="ECO:0007669"/>
    <property type="project" value="TreeGrafter"/>
</dbReference>
<evidence type="ECO:0000313" key="4">
    <source>
        <dbReference type="EnsemblMetazoa" id="KAF7489981.1"/>
    </source>
</evidence>
<dbReference type="GO" id="GO:0004525">
    <property type="term" value="F:ribonuclease III activity"/>
    <property type="evidence" value="ECO:0007669"/>
    <property type="project" value="InterPro"/>
</dbReference>
<dbReference type="Gene3D" id="1.10.1520.10">
    <property type="entry name" value="Ribonuclease III domain"/>
    <property type="match status" value="1"/>
</dbReference>
<feature type="domain" description="RNase III" evidence="2">
    <location>
        <begin position="14"/>
        <end position="148"/>
    </location>
</feature>
<name>A0A834R768_SARSC</name>
<dbReference type="PANTHER" id="PTHR14950">
    <property type="entry name" value="DICER-RELATED"/>
    <property type="match status" value="1"/>
</dbReference>
<dbReference type="Pfam" id="PF00636">
    <property type="entry name" value="Ribonuclease_3"/>
    <property type="match status" value="1"/>
</dbReference>
<dbReference type="GO" id="GO:0004530">
    <property type="term" value="F:deoxyribonuclease I activity"/>
    <property type="evidence" value="ECO:0007669"/>
    <property type="project" value="TreeGrafter"/>
</dbReference>
<dbReference type="InterPro" id="IPR000999">
    <property type="entry name" value="RNase_III_dom"/>
</dbReference>
<dbReference type="OrthoDB" id="6487280at2759"/>
<dbReference type="PANTHER" id="PTHR14950:SF37">
    <property type="entry name" value="ENDORIBONUCLEASE DICER"/>
    <property type="match status" value="1"/>
</dbReference>
<dbReference type="InterPro" id="IPR044441">
    <property type="entry name" value="DICER_DSRM"/>
</dbReference>
<dbReference type="GO" id="GO:0005737">
    <property type="term" value="C:cytoplasm"/>
    <property type="evidence" value="ECO:0007669"/>
    <property type="project" value="TreeGrafter"/>
</dbReference>
<proteinExistence type="predicted"/>
<evidence type="ECO:0000259" key="2">
    <source>
        <dbReference type="PROSITE" id="PS50142"/>
    </source>
</evidence>
<keyword evidence="1" id="KW-0378">Hydrolase</keyword>
<evidence type="ECO:0000256" key="1">
    <source>
        <dbReference type="ARBA" id="ARBA00022801"/>
    </source>
</evidence>
<dbReference type="AlphaFoldDB" id="A0A834R768"/>
<sequence>MLNEIERRYRENFFDKVEEIIDYRFRNRFLLVQAFTHSSYNNLEDGKNFSLITSYQRLEFIGDSILDYMITHYLYNKDDTLDPNAITTLRQALVNNIFYASIVVKFVEALLLEGLDEESVNHIDDIDVPKTLSDIFEALIAAIFLDSHFNFDATWRVVLKLIKTELDHFMVKLPIMPIYQLSMDPNCNFHFENFENYEPSMMDSTIIRKKIDLIIEGVGTFTGLGRTKRLCKISAAKKYLNWKRNHSSDSV</sequence>
<organism evidence="3">
    <name type="scientific">Sarcoptes scabiei</name>
    <name type="common">Itch mite</name>
    <name type="synonym">Acarus scabiei</name>
    <dbReference type="NCBI Taxonomy" id="52283"/>
    <lineage>
        <taxon>Eukaryota</taxon>
        <taxon>Metazoa</taxon>
        <taxon>Ecdysozoa</taxon>
        <taxon>Arthropoda</taxon>
        <taxon>Chelicerata</taxon>
        <taxon>Arachnida</taxon>
        <taxon>Acari</taxon>
        <taxon>Acariformes</taxon>
        <taxon>Sarcoptiformes</taxon>
        <taxon>Astigmata</taxon>
        <taxon>Psoroptidia</taxon>
        <taxon>Sarcoptoidea</taxon>
        <taxon>Sarcoptidae</taxon>
        <taxon>Sarcoptinae</taxon>
        <taxon>Sarcoptes</taxon>
    </lineage>
</organism>
<dbReference type="GO" id="GO:0006309">
    <property type="term" value="P:apoptotic DNA fragmentation"/>
    <property type="evidence" value="ECO:0007669"/>
    <property type="project" value="TreeGrafter"/>
</dbReference>
<reference evidence="5" key="1">
    <citation type="journal article" date="2020" name="PLoS Negl. Trop. Dis.">
        <title>High-quality nuclear genome for Sarcoptes scabiei-A critical resource for a neglected parasite.</title>
        <authorList>
            <person name="Korhonen P.K."/>
            <person name="Gasser R.B."/>
            <person name="Ma G."/>
            <person name="Wang T."/>
            <person name="Stroehlein A.J."/>
            <person name="Young N.D."/>
            <person name="Ang C.S."/>
            <person name="Fernando D.D."/>
            <person name="Lu H.C."/>
            <person name="Taylor S."/>
            <person name="Reynolds S.L."/>
            <person name="Mofiz E."/>
            <person name="Najaraj S.H."/>
            <person name="Gowda H."/>
            <person name="Madugundu A."/>
            <person name="Renuse S."/>
            <person name="Holt D."/>
            <person name="Pandey A."/>
            <person name="Papenfuss A.T."/>
            <person name="Fischer K."/>
        </authorList>
    </citation>
    <scope>NUCLEOTIDE SEQUENCE [LARGE SCALE GENOMIC DNA]</scope>
</reference>
<dbReference type="GO" id="GO:0003723">
    <property type="term" value="F:RNA binding"/>
    <property type="evidence" value="ECO:0007669"/>
    <property type="project" value="InterPro"/>
</dbReference>